<dbReference type="PANTHER" id="PTHR34378:SF1">
    <property type="entry name" value="GLUTAMATE--CYSTEINE LIGASE, CHLOROPLASTIC"/>
    <property type="match status" value="1"/>
</dbReference>
<dbReference type="SUPFAM" id="SSF55931">
    <property type="entry name" value="Glutamine synthetase/guanido kinase"/>
    <property type="match status" value="1"/>
</dbReference>
<comment type="catalytic activity">
    <reaction evidence="4 5">
        <text>L-cysteine + L-glutamate + ATP = gamma-L-glutamyl-L-cysteine + ADP + phosphate + H(+)</text>
        <dbReference type="Rhea" id="RHEA:13285"/>
        <dbReference type="ChEBI" id="CHEBI:15378"/>
        <dbReference type="ChEBI" id="CHEBI:29985"/>
        <dbReference type="ChEBI" id="CHEBI:30616"/>
        <dbReference type="ChEBI" id="CHEBI:35235"/>
        <dbReference type="ChEBI" id="CHEBI:43474"/>
        <dbReference type="ChEBI" id="CHEBI:58173"/>
        <dbReference type="ChEBI" id="CHEBI:456216"/>
        <dbReference type="EC" id="6.3.2.2"/>
    </reaction>
</comment>
<comment type="function">
    <text evidence="5">Catalyzes the synthesis of gamma-glutamylcysteine (gamma-GC).</text>
</comment>
<sequence length="437" mass="48610">MNKTAAADVVDTPATEPDTPVDQPARSSNVDAIVSYFESGITPADAPGELGIELEHTLVHDDLGPVSYSEPYGVEWLLDQLEADFPSTTRDPEGDLLGVARPGEAVTIEPAAQVELSAGPYRNLDEALEAFEAFERKLSSVLEPHGERALTVGYHPSAKALDLELIPKRRYKFMNLYLGEKGPFGPRMMRGSASTQVSIDYWSTADCLRKLRLAFALVPLFSLMCDNAPVFEGAPRTHELVRTEIWRYCDPDRCGLVPGVMDPAFDLRRYAEYILDTPAILIPCRKEQWCYSERTFGEIYAERTMTRAEVEHAVSMFFNDVRLKTYIEIRPADAMPVPYVVAYAGLVKGLFYDAANLDALDELFAGVDGTAVEAAKDALMEQGYEAEVYGRPVAELVDEIVRLARRGLAEDERRYLEPLARLAEQRVTLADLAEREG</sequence>
<feature type="compositionally biased region" description="Low complexity" evidence="6">
    <location>
        <begin position="1"/>
        <end position="15"/>
    </location>
</feature>
<evidence type="ECO:0000256" key="5">
    <source>
        <dbReference type="PIRNR" id="PIRNR017901"/>
    </source>
</evidence>
<name>A0A842JCN8_9ACTN</name>
<organism evidence="7 8">
    <name type="scientific">Gordonibacter massiliensis</name>
    <name type="common">ex Traore et al. 2017</name>
    <dbReference type="NCBI Taxonomy" id="1841863"/>
    <lineage>
        <taxon>Bacteria</taxon>
        <taxon>Bacillati</taxon>
        <taxon>Actinomycetota</taxon>
        <taxon>Coriobacteriia</taxon>
        <taxon>Eggerthellales</taxon>
        <taxon>Eggerthellaceae</taxon>
        <taxon>Gordonibacter</taxon>
    </lineage>
</organism>
<gene>
    <name evidence="7" type="ORF">H7313_11775</name>
</gene>
<dbReference type="EMBL" id="JACMSE010000009">
    <property type="protein sequence ID" value="MBC2890012.1"/>
    <property type="molecule type" value="Genomic_DNA"/>
</dbReference>
<evidence type="ECO:0000256" key="2">
    <source>
        <dbReference type="ARBA" id="ARBA00022741"/>
    </source>
</evidence>
<evidence type="ECO:0000256" key="3">
    <source>
        <dbReference type="ARBA" id="ARBA00022840"/>
    </source>
</evidence>
<keyword evidence="3 5" id="KW-0067">ATP-binding</keyword>
<dbReference type="GO" id="GO:0006750">
    <property type="term" value="P:glutathione biosynthetic process"/>
    <property type="evidence" value="ECO:0007669"/>
    <property type="project" value="UniProtKB-UniRule"/>
</dbReference>
<evidence type="ECO:0000313" key="7">
    <source>
        <dbReference type="EMBL" id="MBC2890012.1"/>
    </source>
</evidence>
<evidence type="ECO:0000313" key="8">
    <source>
        <dbReference type="Proteomes" id="UP000587396"/>
    </source>
</evidence>
<dbReference type="Pfam" id="PF04107">
    <property type="entry name" value="GCS2"/>
    <property type="match status" value="1"/>
</dbReference>
<dbReference type="RefSeq" id="WP_185905773.1">
    <property type="nucleotide sequence ID" value="NZ_JACMSE010000009.1"/>
</dbReference>
<dbReference type="EC" id="6.3.2.2" evidence="5"/>
<protein>
    <recommendedName>
        <fullName evidence="5">Glutamate--cysteine ligase</fullName>
        <ecNumber evidence="5">6.3.2.2</ecNumber>
    </recommendedName>
</protein>
<proteinExistence type="inferred from homology"/>
<dbReference type="PANTHER" id="PTHR34378">
    <property type="entry name" value="GLUTAMATE--CYSTEINE LIGASE, CHLOROPLASTIC"/>
    <property type="match status" value="1"/>
</dbReference>
<dbReference type="Proteomes" id="UP000587396">
    <property type="component" value="Unassembled WGS sequence"/>
</dbReference>
<dbReference type="GO" id="GO:0004357">
    <property type="term" value="F:glutamate-cysteine ligase activity"/>
    <property type="evidence" value="ECO:0007669"/>
    <property type="project" value="UniProtKB-UniRule"/>
</dbReference>
<comment type="caution">
    <text evidence="7">The sequence shown here is derived from an EMBL/GenBank/DDBJ whole genome shotgun (WGS) entry which is preliminary data.</text>
</comment>
<dbReference type="AlphaFoldDB" id="A0A842JCN8"/>
<evidence type="ECO:0000256" key="4">
    <source>
        <dbReference type="ARBA" id="ARBA00048819"/>
    </source>
</evidence>
<keyword evidence="1 5" id="KW-0436">Ligase</keyword>
<reference evidence="7 8" key="1">
    <citation type="submission" date="2020-08" db="EMBL/GenBank/DDBJ databases">
        <authorList>
            <person name="Liu C."/>
            <person name="Sun Q."/>
        </authorList>
    </citation>
    <scope>NUCLEOTIDE SEQUENCE [LARGE SCALE GENOMIC DNA]</scope>
    <source>
        <strain evidence="7 8">N22</strain>
    </source>
</reference>
<evidence type="ECO:0000256" key="1">
    <source>
        <dbReference type="ARBA" id="ARBA00022598"/>
    </source>
</evidence>
<evidence type="ECO:0000256" key="6">
    <source>
        <dbReference type="SAM" id="MobiDB-lite"/>
    </source>
</evidence>
<keyword evidence="2 5" id="KW-0547">Nucleotide-binding</keyword>
<comment type="similarity">
    <text evidence="5">Belongs to the glutamate--cysteine ligase type 2 family. EgtA subfamily.</text>
</comment>
<dbReference type="GO" id="GO:0005524">
    <property type="term" value="F:ATP binding"/>
    <property type="evidence" value="ECO:0007669"/>
    <property type="project" value="UniProtKB-UniRule"/>
</dbReference>
<dbReference type="PIRSF" id="PIRSF017901">
    <property type="entry name" value="GCL"/>
    <property type="match status" value="1"/>
</dbReference>
<feature type="region of interest" description="Disordered" evidence="6">
    <location>
        <begin position="1"/>
        <end position="27"/>
    </location>
</feature>
<dbReference type="InterPro" id="IPR014746">
    <property type="entry name" value="Gln_synth/guanido_kin_cat_dom"/>
</dbReference>
<dbReference type="InterPro" id="IPR006336">
    <property type="entry name" value="GCS2"/>
</dbReference>
<dbReference type="Gene3D" id="3.30.590.20">
    <property type="match status" value="1"/>
</dbReference>
<accession>A0A842JCN8</accession>
<dbReference type="InterPro" id="IPR035434">
    <property type="entry name" value="GCL_bact_plant"/>
</dbReference>
<keyword evidence="8" id="KW-1185">Reference proteome</keyword>